<proteinExistence type="predicted"/>
<sequence length="485" mass="51256">MRTTPMYRMTTSNRFPFHSFPIARRRWPRWLVALAVVLALHFVAGLWVIRLGGPSRLDKQDFKVPVQIALLKPQAVRSMADEHSPKDESKDGPQAGEAGKTPAAARKDALQASIGESHKSTRPPVPNKPPVRVSKPATPVQAVASAPSLAAASTAAAAASPASAEPLSTAASSPASASANASVPSSASASTASAPLANSNADSTANTGHAGPGVAAPAANAPAGEKFSLPPPADLHYASFYNGVQNPSGTIHWATDGSTYQMIVSIPLPFVGTYSYISEGRVDAYGLAPLHYTEQHGRRGTDLTTFARGDDTSKPHAVFSRNPSSVDLPPGAQDRFSMFMQLSSLVRGDPARYTPGVTREFFVLDNDSGETWPIETVGDESVQTSLGFVPARHFTRLPRREGDRRKVDVWLAPSLGWLPIRFMQTEPNGTEIELRYTGADAPRADAHANDAANSPSGDPASSAVNNTLPSPHSAAGSPLEERVNP</sequence>
<feature type="compositionally biased region" description="Low complexity" evidence="1">
    <location>
        <begin position="212"/>
        <end position="224"/>
    </location>
</feature>
<reference evidence="2 3" key="1">
    <citation type="submission" date="2020-04" db="EMBL/GenBank/DDBJ databases">
        <authorList>
            <person name="De Canck E."/>
        </authorList>
    </citation>
    <scope>NUCLEOTIDE SEQUENCE [LARGE SCALE GENOMIC DNA]</scope>
    <source>
        <strain evidence="2 3">LMG 28138</strain>
    </source>
</reference>
<feature type="compositionally biased region" description="Low complexity" evidence="1">
    <location>
        <begin position="130"/>
        <end position="139"/>
    </location>
</feature>
<evidence type="ECO:0000313" key="3">
    <source>
        <dbReference type="Proteomes" id="UP000494115"/>
    </source>
</evidence>
<protein>
    <recommendedName>
        <fullName evidence="4">DUF3108 domain-containing protein</fullName>
    </recommendedName>
</protein>
<dbReference type="EMBL" id="CADIKM010000010">
    <property type="protein sequence ID" value="CAB3788826.1"/>
    <property type="molecule type" value="Genomic_DNA"/>
</dbReference>
<organism evidence="2 3">
    <name type="scientific">Pararobbsia alpina</name>
    <dbReference type="NCBI Taxonomy" id="621374"/>
    <lineage>
        <taxon>Bacteria</taxon>
        <taxon>Pseudomonadati</taxon>
        <taxon>Pseudomonadota</taxon>
        <taxon>Betaproteobacteria</taxon>
        <taxon>Burkholderiales</taxon>
        <taxon>Burkholderiaceae</taxon>
        <taxon>Pararobbsia</taxon>
    </lineage>
</organism>
<dbReference type="Proteomes" id="UP000494115">
    <property type="component" value="Unassembled WGS sequence"/>
</dbReference>
<dbReference type="Pfam" id="PF11306">
    <property type="entry name" value="DUF3108"/>
    <property type="match status" value="1"/>
</dbReference>
<dbReference type="InterPro" id="IPR021457">
    <property type="entry name" value="DUF3108"/>
</dbReference>
<evidence type="ECO:0000256" key="1">
    <source>
        <dbReference type="SAM" id="MobiDB-lite"/>
    </source>
</evidence>
<accession>A0A6S7B7Z5</accession>
<evidence type="ECO:0008006" key="4">
    <source>
        <dbReference type="Google" id="ProtNLM"/>
    </source>
</evidence>
<evidence type="ECO:0000313" key="2">
    <source>
        <dbReference type="EMBL" id="CAB3788826.1"/>
    </source>
</evidence>
<feature type="region of interest" description="Disordered" evidence="1">
    <location>
        <begin position="75"/>
        <end position="139"/>
    </location>
</feature>
<name>A0A6S7B7Z5_9BURK</name>
<keyword evidence="3" id="KW-1185">Reference proteome</keyword>
<dbReference type="RefSeq" id="WP_246257346.1">
    <property type="nucleotide sequence ID" value="NZ_CADIKM010000010.1"/>
</dbReference>
<feature type="compositionally biased region" description="Low complexity" evidence="1">
    <location>
        <begin position="166"/>
        <end position="201"/>
    </location>
</feature>
<dbReference type="AlphaFoldDB" id="A0A6S7B7Z5"/>
<gene>
    <name evidence="2" type="ORF">LMG28138_02687</name>
</gene>
<feature type="region of interest" description="Disordered" evidence="1">
    <location>
        <begin position="442"/>
        <end position="485"/>
    </location>
</feature>
<feature type="compositionally biased region" description="Basic and acidic residues" evidence="1">
    <location>
        <begin position="79"/>
        <end position="91"/>
    </location>
</feature>
<feature type="region of interest" description="Disordered" evidence="1">
    <location>
        <begin position="166"/>
        <end position="227"/>
    </location>
</feature>